<dbReference type="PANTHER" id="PTHR20883:SF48">
    <property type="entry name" value="ECTOINE DIOXYGENASE"/>
    <property type="match status" value="1"/>
</dbReference>
<accession>A0A485K3X5</accession>
<dbReference type="Proteomes" id="UP000332933">
    <property type="component" value="Unassembled WGS sequence"/>
</dbReference>
<dbReference type="GO" id="GO:0046872">
    <property type="term" value="F:metal ion binding"/>
    <property type="evidence" value="ECO:0007669"/>
    <property type="project" value="UniProtKB-ARBA"/>
</dbReference>
<dbReference type="OrthoDB" id="445007at2759"/>
<name>A0A485K3X5_9STRA</name>
<reference evidence="3" key="2">
    <citation type="submission" date="2019-06" db="EMBL/GenBank/DDBJ databases">
        <title>Genomics analysis of Aphanomyces spp. identifies a new class of oomycete effector associated with host adaptation.</title>
        <authorList>
            <person name="Gaulin E."/>
        </authorList>
    </citation>
    <scope>NUCLEOTIDE SEQUENCE</scope>
    <source>
        <strain evidence="3">CBS 578.67</strain>
    </source>
</reference>
<evidence type="ECO:0000256" key="1">
    <source>
        <dbReference type="ARBA" id="ARBA00001962"/>
    </source>
</evidence>
<dbReference type="InterPro" id="IPR008775">
    <property type="entry name" value="Phytyl_CoA_dOase-like"/>
</dbReference>
<evidence type="ECO:0000313" key="4">
    <source>
        <dbReference type="EMBL" id="VFT78058.1"/>
    </source>
</evidence>
<keyword evidence="5" id="KW-1185">Reference proteome</keyword>
<dbReference type="EMBL" id="CAADRA010000052">
    <property type="protein sequence ID" value="VFT78058.1"/>
    <property type="molecule type" value="Genomic_DNA"/>
</dbReference>
<dbReference type="PANTHER" id="PTHR20883">
    <property type="entry name" value="PHYTANOYL-COA DIOXYGENASE DOMAIN CONTAINING 1"/>
    <property type="match status" value="1"/>
</dbReference>
<dbReference type="EMBL" id="VJMH01000052">
    <property type="protein sequence ID" value="KAF0719712.1"/>
    <property type="molecule type" value="Genomic_DNA"/>
</dbReference>
<reference evidence="4 5" key="1">
    <citation type="submission" date="2019-03" db="EMBL/GenBank/DDBJ databases">
        <authorList>
            <person name="Gaulin E."/>
            <person name="Dumas B."/>
        </authorList>
    </citation>
    <scope>NUCLEOTIDE SEQUENCE [LARGE SCALE GENOMIC DNA]</scope>
    <source>
        <strain evidence="4">CBS 568.67</strain>
    </source>
</reference>
<evidence type="ECO:0000313" key="5">
    <source>
        <dbReference type="Proteomes" id="UP000332933"/>
    </source>
</evidence>
<protein>
    <submittedName>
        <fullName evidence="4">Aste57867_834 protein</fullName>
    </submittedName>
</protein>
<feature type="region of interest" description="Disordered" evidence="2">
    <location>
        <begin position="253"/>
        <end position="276"/>
    </location>
</feature>
<dbReference type="Pfam" id="PF05721">
    <property type="entry name" value="PhyH"/>
    <property type="match status" value="1"/>
</dbReference>
<sequence length="300" mass="33266">MGRGPRPSTPPKDANVLFQPFLSNAGLQLLQGHVERILSMKHESISSEWIMNTHLLGESWLLDLATAPRLLDAVQTFCGPDITLLQTHLFCKPRGCEATPWHQDGSSDTDIPLATIWISLDDLTLPSSGALLVLPGQHKHNLLPSDPCDHFQFDRVLPASFVRQHAPAVRYALGAGHAAVHHQWLPHASEPNTSLAIRRVIVLRYMATAAVRAAGVPLWRLVRRCRTHEDANATVPTIERVATCPPLHLTTSTPLTVDGNIPHDDDPLHDDDDDDQEELYPDYRFADVYFPGRSLLVRGS</sequence>
<dbReference type="GO" id="GO:0016491">
    <property type="term" value="F:oxidoreductase activity"/>
    <property type="evidence" value="ECO:0007669"/>
    <property type="project" value="UniProtKB-ARBA"/>
</dbReference>
<evidence type="ECO:0000256" key="2">
    <source>
        <dbReference type="SAM" id="MobiDB-lite"/>
    </source>
</evidence>
<dbReference type="SUPFAM" id="SSF51197">
    <property type="entry name" value="Clavaminate synthase-like"/>
    <property type="match status" value="1"/>
</dbReference>
<organism evidence="4 5">
    <name type="scientific">Aphanomyces stellatus</name>
    <dbReference type="NCBI Taxonomy" id="120398"/>
    <lineage>
        <taxon>Eukaryota</taxon>
        <taxon>Sar</taxon>
        <taxon>Stramenopiles</taxon>
        <taxon>Oomycota</taxon>
        <taxon>Saprolegniomycetes</taxon>
        <taxon>Saprolegniales</taxon>
        <taxon>Verrucalvaceae</taxon>
        <taxon>Aphanomyces</taxon>
    </lineage>
</organism>
<proteinExistence type="predicted"/>
<dbReference type="AlphaFoldDB" id="A0A485K3X5"/>
<evidence type="ECO:0000313" key="3">
    <source>
        <dbReference type="EMBL" id="KAF0719712.1"/>
    </source>
</evidence>
<gene>
    <name evidence="4" type="primary">Aste57867_834</name>
    <name evidence="3" type="ORF">As57867_000833</name>
    <name evidence="4" type="ORF">ASTE57867_834</name>
</gene>
<feature type="compositionally biased region" description="Acidic residues" evidence="2">
    <location>
        <begin position="267"/>
        <end position="276"/>
    </location>
</feature>
<comment type="cofactor">
    <cofactor evidence="1">
        <name>Fe cation</name>
        <dbReference type="ChEBI" id="CHEBI:24875"/>
    </cofactor>
</comment>
<dbReference type="Gene3D" id="2.60.120.620">
    <property type="entry name" value="q2cbj1_9rhob like domain"/>
    <property type="match status" value="1"/>
</dbReference>